<feature type="compositionally biased region" description="Polar residues" evidence="1">
    <location>
        <begin position="1456"/>
        <end position="1469"/>
    </location>
</feature>
<keyword evidence="3" id="KW-1185">Reference proteome</keyword>
<feature type="compositionally biased region" description="Basic residues" evidence="1">
    <location>
        <begin position="331"/>
        <end position="341"/>
    </location>
</feature>
<feature type="compositionally biased region" description="Acidic residues" evidence="1">
    <location>
        <begin position="1361"/>
        <end position="1372"/>
    </location>
</feature>
<proteinExistence type="predicted"/>
<feature type="region of interest" description="Disordered" evidence="1">
    <location>
        <begin position="1695"/>
        <end position="1755"/>
    </location>
</feature>
<feature type="compositionally biased region" description="Polar residues" evidence="1">
    <location>
        <begin position="2181"/>
        <end position="2207"/>
    </location>
</feature>
<feature type="compositionally biased region" description="Polar residues" evidence="1">
    <location>
        <begin position="301"/>
        <end position="314"/>
    </location>
</feature>
<feature type="compositionally biased region" description="Polar residues" evidence="1">
    <location>
        <begin position="438"/>
        <end position="463"/>
    </location>
</feature>
<feature type="compositionally biased region" description="Low complexity" evidence="1">
    <location>
        <begin position="2136"/>
        <end position="2150"/>
    </location>
</feature>
<feature type="region of interest" description="Disordered" evidence="1">
    <location>
        <begin position="1643"/>
        <end position="1667"/>
    </location>
</feature>
<feature type="compositionally biased region" description="Basic and acidic residues" evidence="1">
    <location>
        <begin position="286"/>
        <end position="299"/>
    </location>
</feature>
<organism evidence="2 3">
    <name type="scientific">Mycena indigotica</name>
    <dbReference type="NCBI Taxonomy" id="2126181"/>
    <lineage>
        <taxon>Eukaryota</taxon>
        <taxon>Fungi</taxon>
        <taxon>Dikarya</taxon>
        <taxon>Basidiomycota</taxon>
        <taxon>Agaricomycotina</taxon>
        <taxon>Agaricomycetes</taxon>
        <taxon>Agaricomycetidae</taxon>
        <taxon>Agaricales</taxon>
        <taxon>Marasmiineae</taxon>
        <taxon>Mycenaceae</taxon>
        <taxon>Mycena</taxon>
    </lineage>
</organism>
<evidence type="ECO:0000313" key="3">
    <source>
        <dbReference type="Proteomes" id="UP000636479"/>
    </source>
</evidence>
<gene>
    <name evidence="2" type="ORF">MIND_00815400</name>
</gene>
<feature type="region of interest" description="Disordered" evidence="1">
    <location>
        <begin position="1080"/>
        <end position="1229"/>
    </location>
</feature>
<dbReference type="GeneID" id="59347344"/>
<feature type="compositionally biased region" description="Polar residues" evidence="1">
    <location>
        <begin position="2218"/>
        <end position="2233"/>
    </location>
</feature>
<feature type="compositionally biased region" description="Polar residues" evidence="1">
    <location>
        <begin position="1492"/>
        <end position="1501"/>
    </location>
</feature>
<evidence type="ECO:0000256" key="1">
    <source>
        <dbReference type="SAM" id="MobiDB-lite"/>
    </source>
</evidence>
<feature type="region of interest" description="Disordered" evidence="1">
    <location>
        <begin position="1265"/>
        <end position="1287"/>
    </location>
</feature>
<evidence type="ECO:0000313" key="2">
    <source>
        <dbReference type="EMBL" id="KAF7298682.1"/>
    </source>
</evidence>
<feature type="compositionally biased region" description="Polar residues" evidence="1">
    <location>
        <begin position="404"/>
        <end position="418"/>
    </location>
</feature>
<sequence length="2233" mass="246664">MAEPVDPLAAAVKLLDRPISFKLVALCSSPRALPDSSRQPEIEVETPRAFWRKTEELEYIGPEHPDAAHWTDYRIVEFLFQTAVTIPPKSENRSDPWVTVTQSDGKTTTTLPRGYRVPLLWLHRVQWDSLRLLLSVGKSLWPWLRFDVLHIGRLTNDFLTKARTETKIKRQWRYPRFDRVLTRFFNGWMGCREVFIWDFYKEFKDEEYKDDAVSLRWAQKVPKGIQGFAVTEQEVLQGISAEQYMDGLVIDNVQKTIEWSMPPDQPPSAEPPPVSRGSSPLTSDAGSDKLVAEALKARPSEPSTPTPASQNATPGPSRFPSLAIKTELSVPRKKPPPKPRPPRTEGTASARPLRPRTQNGSVSSPAVASHVSRSASANNSPASAVPYDFTATVESRGRKRKISNVYSRSASGSPSPLTSDEEEDGSGSYKGSSNKGSRTTASVSRSHSQSQTPGGRTFTTQSRIVIPRLSASSHDVYSRPTPESQSVVNRNDNINPLMSSASRGPITISGPTASAMSSISAVSTFSGTNLEPHVPSVSPSETRSPQKPPSHRLTLLQQRHYKLAAIASSPSPFPFDVRTGQLPPLQTWRHAEELDYIGPKHPSVLAGAWSDWEIVEYMVENVFTIPSKAIDNKQTWVEVQMVNITPPSYPSGEANEMAVDKDPSKGYVLNLPRGYRIPLLWLARVQWDCLKALITEAPEYWEELKFDLLHLARLSGVFLAKARTEPRIKRTYRDVMFDRPLSRFVTGWMGSRDEFVYDFFREFKEEEYEDDMISKRWMQKVQKGIQGFVVTEDELNEGITAEQHMHGLQLDRENKTFAWVVDGKRFTLPPKGTTTSTISPTAIVPDEPMQLEAQPLPTPKSPLSLSQLAQVHSPSLSPLTPTIPMPSVEHLSLNSNDEMMELDAAGNDAVAEQAKIGDHQMTPPSATSALGDPRRLFDEPTPDRSPQPKRVPEPATTVADPRSLFDSPEPETTQLPSAPTQQSKGQEVDTSFDKDTHMDSKLDQVDTIQYNDPESFTTGGGNVTRDSFGLGPAIVTIQTEDDDDLELGLEYPPSPPKPNKEAQVPAVAVSSIDDVDFNESEFLNSRLPTPFGPTPPVVKSQLPPDSEKSPVSPISADPSSVPNVDSEEGLFAKPMEEDGDSESIRSSSSPEPRPPLVLPPRIKTPEVPTSMAKDKSVSTAEESVVPSPMRRSVEIPEQRPSSPPIVSELDEEEETIPVQTSMEEKEPELLSQRFKNLDVEEGELQNPEAEPLTPTTAHVVPIGASDAADEFPPGFHFMGSLPQDTSEEAPAQVIIGEDHPVQVDTTIATDLQNSIDVDTPSSPIQSPSSLSLPILEQIVSNLDDAQSKRVKLEVVTTSLLNEDEDEEPEDMDMGTPIDSPVDIEPDDQIPGVASGRPEREDVSQNQQSERPSVPDPIPPAQLDHPQYTTKTSTSAPLPPVQQSQQSVDRPFPAKANNHNFASYGRNTSYRRSSPPPRPPPSNTHRFFGKNGGNFSKVNTIPISGPRSKLFSRDREANGAPPLPPPPAAHPHRSDHPMDGRRSPTRLPDNESEYDPRRPSVSATYSMPSPAVPQAFPRWMGYTASNNELYNQPYSPLVPLNNPMSASSSLIIHPPATETNNSTDAPLYNGQIPMPMPVPLHMPSANRPPSPLRRSSSHDTVTPIRVNSPIHATDSLRNLLAQVAPDMMRNSRLFSSSSEIEMSDGQTTSKPPTPPLQTPSLPFSPALAPPPTSRSPPLEASRSSPPPIEAPRISETDLKNLETTLLQKLAAEMKIRETAGETAILDKLSKELGSRFTLAETMLSDRIISDAEKREFALFQHVSSKVQGQQESLGAGLAEKLRNELRAQLKEELAAEMRNEMQSRMAVEMTGLMGEDWKGQLKDEILRDLQGELRGQFRNELRNELRDGLGAELLAQTQAELPDRVSGEVLGEMKSELSRQMRDELLGPLKDELIVPLKAQLLGDLTGQLKHELVAQMKDELVQQLQNELRLVLQDDLKERLRDELSVALENNLRNVLRDDLKEHVVADVKDHFSAQLQDQLKALGQRMQTLMNSELRADVGTQMKSFIEKLKGELVSQLKDALTVQLQDGVLGEVKSALTEQLKEGLDAQREQLNLDFERRKLILEQQHPRPRAVATPSTTPLPLSRPSTPKLASVPTSIFQVRHPLHHLVLTPDGSMDVESLSTSNAFHPTSAPSSPSKPRSTSVTTEAPVPVKSQRKQSWFTAGLSTTSSPA</sequence>
<dbReference type="EMBL" id="JACAZF010000007">
    <property type="protein sequence ID" value="KAF7298682.1"/>
    <property type="molecule type" value="Genomic_DNA"/>
</dbReference>
<feature type="region of interest" description="Disordered" evidence="1">
    <location>
        <begin position="2124"/>
        <end position="2150"/>
    </location>
</feature>
<feature type="compositionally biased region" description="Basic and acidic residues" evidence="1">
    <location>
        <begin position="991"/>
        <end position="1004"/>
    </location>
</feature>
<feature type="region of interest" description="Disordered" evidence="1">
    <location>
        <begin position="1357"/>
        <end position="1565"/>
    </location>
</feature>
<feature type="region of interest" description="Disordered" evidence="1">
    <location>
        <begin position="530"/>
        <end position="550"/>
    </location>
</feature>
<feature type="compositionally biased region" description="Basic and acidic residues" evidence="1">
    <location>
        <begin position="932"/>
        <end position="942"/>
    </location>
</feature>
<feature type="compositionally biased region" description="Low complexity" evidence="1">
    <location>
        <begin position="426"/>
        <end position="437"/>
    </location>
</feature>
<dbReference type="RefSeq" id="XP_037218070.1">
    <property type="nucleotide sequence ID" value="XM_037364828.1"/>
</dbReference>
<protein>
    <submittedName>
        <fullName evidence="2">Uncharacterized protein</fullName>
    </submittedName>
</protein>
<feature type="region of interest" description="Disordered" evidence="1">
    <location>
        <begin position="915"/>
        <end position="1066"/>
    </location>
</feature>
<feature type="region of interest" description="Disordered" evidence="1">
    <location>
        <begin position="2180"/>
        <end position="2233"/>
    </location>
</feature>
<feature type="compositionally biased region" description="Polar residues" evidence="1">
    <location>
        <begin position="276"/>
        <end position="285"/>
    </location>
</feature>
<feature type="compositionally biased region" description="Basic and acidic residues" evidence="1">
    <location>
        <begin position="1531"/>
        <end position="1541"/>
    </location>
</feature>
<dbReference type="OrthoDB" id="3062753at2759"/>
<dbReference type="Proteomes" id="UP000636479">
    <property type="component" value="Unassembled WGS sequence"/>
</dbReference>
<feature type="compositionally biased region" description="Polar residues" evidence="1">
    <location>
        <begin position="470"/>
        <end position="502"/>
    </location>
</feature>
<name>A0A8H6VYP4_9AGAR</name>
<reference evidence="2" key="1">
    <citation type="submission" date="2020-05" db="EMBL/GenBank/DDBJ databases">
        <title>Mycena genomes resolve the evolution of fungal bioluminescence.</title>
        <authorList>
            <person name="Tsai I.J."/>
        </authorList>
    </citation>
    <scope>NUCLEOTIDE SEQUENCE</scope>
    <source>
        <strain evidence="2">171206Taipei</strain>
    </source>
</reference>
<feature type="compositionally biased region" description="Pro residues" evidence="1">
    <location>
        <begin position="263"/>
        <end position="274"/>
    </location>
</feature>
<feature type="compositionally biased region" description="Polar residues" evidence="1">
    <location>
        <begin position="1006"/>
        <end position="1017"/>
    </location>
</feature>
<feature type="compositionally biased region" description="Low complexity" evidence="1">
    <location>
        <begin position="361"/>
        <end position="386"/>
    </location>
</feature>
<feature type="compositionally biased region" description="Polar residues" evidence="1">
    <location>
        <begin position="1426"/>
        <end position="1435"/>
    </location>
</feature>
<feature type="compositionally biased region" description="Polar residues" evidence="1">
    <location>
        <begin position="970"/>
        <end position="989"/>
    </location>
</feature>
<comment type="caution">
    <text evidence="2">The sequence shown here is derived from an EMBL/GenBank/DDBJ whole genome shotgun (WGS) entry which is preliminary data.</text>
</comment>
<accession>A0A8H6VYP4</accession>
<feature type="region of interest" description="Disordered" evidence="1">
    <location>
        <begin position="258"/>
        <end position="509"/>
    </location>
</feature>